<dbReference type="InterPro" id="IPR009875">
    <property type="entry name" value="PilZ_domain"/>
</dbReference>
<reference evidence="2 3" key="1">
    <citation type="submission" date="2017-05" db="EMBL/GenBank/DDBJ databases">
        <title>Genomic insights into alkan degradation activity of Oleiphilus messinensis.</title>
        <authorList>
            <person name="Kozyavkin S.A."/>
            <person name="Slesarev A.I."/>
            <person name="Golyshin P.N."/>
            <person name="Korzhenkov A."/>
            <person name="Golyshina O.N."/>
            <person name="Toshchakov S.V."/>
        </authorList>
    </citation>
    <scope>NUCLEOTIDE SEQUENCE [LARGE SCALE GENOMIC DNA]</scope>
    <source>
        <strain evidence="2 3">ME102</strain>
    </source>
</reference>
<dbReference type="SUPFAM" id="SSF141371">
    <property type="entry name" value="PilZ domain-like"/>
    <property type="match status" value="1"/>
</dbReference>
<dbReference type="EMBL" id="CP021425">
    <property type="protein sequence ID" value="ARU55947.1"/>
    <property type="molecule type" value="Genomic_DNA"/>
</dbReference>
<accession>A0A1Y0I633</accession>
<organism evidence="2 3">
    <name type="scientific">Oleiphilus messinensis</name>
    <dbReference type="NCBI Taxonomy" id="141451"/>
    <lineage>
        <taxon>Bacteria</taxon>
        <taxon>Pseudomonadati</taxon>
        <taxon>Pseudomonadota</taxon>
        <taxon>Gammaproteobacteria</taxon>
        <taxon>Oceanospirillales</taxon>
        <taxon>Oleiphilaceae</taxon>
        <taxon>Oleiphilus</taxon>
    </lineage>
</organism>
<protein>
    <submittedName>
        <fullName evidence="2">Type IV pilus assembly PilZ</fullName>
    </submittedName>
</protein>
<dbReference type="RefSeq" id="WP_087460991.1">
    <property type="nucleotide sequence ID" value="NZ_CP021425.1"/>
</dbReference>
<dbReference type="AlphaFoldDB" id="A0A1Y0I633"/>
<evidence type="ECO:0000313" key="2">
    <source>
        <dbReference type="EMBL" id="ARU55947.1"/>
    </source>
</evidence>
<sequence length="129" mass="14966">MKSNLRYHHRIRSEIEATLLVDNEELCSTTIANISRAGIMIECNQKTLEDILPNQHQIAPKKPVQVEVEFNLPLSVYHEVSVKAYCNVIHTRRLSKNSYQIGLEFAHFANEDFRYVEQYMHMHAPTTPA</sequence>
<dbReference type="KEGG" id="ome:OLMES_1873"/>
<proteinExistence type="predicted"/>
<name>A0A1Y0I633_9GAMM</name>
<dbReference type="Gene3D" id="2.40.10.220">
    <property type="entry name" value="predicted glycosyltransferase like domains"/>
    <property type="match status" value="1"/>
</dbReference>
<dbReference type="OrthoDB" id="5567283at2"/>
<evidence type="ECO:0000259" key="1">
    <source>
        <dbReference type="Pfam" id="PF07238"/>
    </source>
</evidence>
<keyword evidence="3" id="KW-1185">Reference proteome</keyword>
<dbReference type="Pfam" id="PF07238">
    <property type="entry name" value="PilZ"/>
    <property type="match status" value="1"/>
</dbReference>
<dbReference type="Proteomes" id="UP000196027">
    <property type="component" value="Chromosome"/>
</dbReference>
<gene>
    <name evidence="2" type="ORF">OLMES_1873</name>
</gene>
<dbReference type="GO" id="GO:0035438">
    <property type="term" value="F:cyclic-di-GMP binding"/>
    <property type="evidence" value="ECO:0007669"/>
    <property type="project" value="InterPro"/>
</dbReference>
<evidence type="ECO:0000313" key="3">
    <source>
        <dbReference type="Proteomes" id="UP000196027"/>
    </source>
</evidence>
<feature type="domain" description="PilZ" evidence="1">
    <location>
        <begin position="5"/>
        <end position="119"/>
    </location>
</feature>